<dbReference type="Proteomes" id="UP001652680">
    <property type="component" value="Unassembled WGS sequence"/>
</dbReference>
<evidence type="ECO:0000313" key="2">
    <source>
        <dbReference type="Proteomes" id="UP001652680"/>
    </source>
</evidence>
<keyword evidence="2" id="KW-1185">Reference proteome</keyword>
<dbReference type="Pfam" id="PF14646">
    <property type="entry name" value="MYCBPAP"/>
    <property type="match status" value="2"/>
</dbReference>
<sequence length="551" mass="63730">MNVDNSHPQKRINLKMCTSSTNLLIEEDSSKGSIHPDGLANDLINKIFREHPERGLHEESDSFPSSSLGQTPEKCKSTVDHRLEYWKNMLIQRRALQERLRNQVGRMPEQMVFNRQEKVVRRSVRGFVEIVGLPCHSAAELLGGIDPKEEYLNEDYSKICDLEVVGRKCQDYQEIPIADPCSKTTIKKSSTELSRSSGGNELVQSVMTLQQPSTGPSVRINGFLYMPHVPEFSPIVDRTFICHPFRRHLRSIVRIENSGNHELRFSWKQVNFFSGNDTLMEADSGDFVFDVGPFMLSPGEFRDVTVLYQPRCVAIVKQRWLLSTKPRIFFCRPCGFTLNLNGRCTPPKEYLKRLEMETLENIPFFPPVHLEQRVSILCPYDRELDEREAFNRRNRSFHCQTHGDLDLLKQFYERAGPAPFLPWDYSVHSLIHRVCNDQDARQRIVHLSELTKLLDGLRGAHGLPLGRADSFERLRERYYTKVLYVRGILTSRLEEWDDQVQLLRTRMARGDYQEDSTHSKHFHDSIYIQLYGLICNAAEDIVSVIESTAQI</sequence>
<evidence type="ECO:0008006" key="3">
    <source>
        <dbReference type="Google" id="ProtNLM"/>
    </source>
</evidence>
<dbReference type="InterPro" id="IPR032707">
    <property type="entry name" value="MYCBPAP"/>
</dbReference>
<reference evidence="1" key="2">
    <citation type="submission" date="2025-05" db="UniProtKB">
        <authorList>
            <consortium name="EnsemblMetazoa"/>
        </authorList>
    </citation>
    <scope>IDENTIFICATION</scope>
</reference>
<dbReference type="GeneID" id="108050933"/>
<organism evidence="1 2">
    <name type="scientific">Drosophila rhopaloa</name>
    <name type="common">Fruit fly</name>
    <dbReference type="NCBI Taxonomy" id="1041015"/>
    <lineage>
        <taxon>Eukaryota</taxon>
        <taxon>Metazoa</taxon>
        <taxon>Ecdysozoa</taxon>
        <taxon>Arthropoda</taxon>
        <taxon>Hexapoda</taxon>
        <taxon>Insecta</taxon>
        <taxon>Pterygota</taxon>
        <taxon>Neoptera</taxon>
        <taxon>Endopterygota</taxon>
        <taxon>Diptera</taxon>
        <taxon>Brachycera</taxon>
        <taxon>Muscomorpha</taxon>
        <taxon>Ephydroidea</taxon>
        <taxon>Drosophilidae</taxon>
        <taxon>Drosophila</taxon>
        <taxon>Sophophora</taxon>
    </lineage>
</organism>
<evidence type="ECO:0000313" key="1">
    <source>
        <dbReference type="EnsemblMetazoa" id="XP_016988337.2"/>
    </source>
</evidence>
<name>A0ABM5I0U9_DRORH</name>
<protein>
    <recommendedName>
        <fullName evidence="3">MYCBP-associated protein</fullName>
    </recommendedName>
</protein>
<dbReference type="RefSeq" id="XP_016988337.2">
    <property type="nucleotide sequence ID" value="XM_017132848.2"/>
</dbReference>
<accession>A0ABM5I0U9</accession>
<dbReference type="EnsemblMetazoa" id="XM_017132848.2">
    <property type="protein sequence ID" value="XP_016988337.2"/>
    <property type="gene ID" value="LOC108050933"/>
</dbReference>
<reference evidence="2" key="1">
    <citation type="journal article" date="2021" name="Elife">
        <title>Highly contiguous assemblies of 101 drosophilid genomes.</title>
        <authorList>
            <person name="Kim B.Y."/>
            <person name="Wang J.R."/>
            <person name="Miller D.E."/>
            <person name="Barmina O."/>
            <person name="Delaney E."/>
            <person name="Thompson A."/>
            <person name="Comeault A.A."/>
            <person name="Peede D."/>
            <person name="D'Agostino E.R."/>
            <person name="Pelaez J."/>
            <person name="Aguilar J.M."/>
            <person name="Haji D."/>
            <person name="Matsunaga T."/>
            <person name="Armstrong E.E."/>
            <person name="Zych M."/>
            <person name="Ogawa Y."/>
            <person name="Stamenkovic-Radak M."/>
            <person name="Jelic M."/>
            <person name="Veselinovic M.S."/>
            <person name="Tanaskovic M."/>
            <person name="Eric P."/>
            <person name="Gao J.J."/>
            <person name="Katoh T.K."/>
            <person name="Toda M.J."/>
            <person name="Watabe H."/>
            <person name="Watada M."/>
            <person name="Davis J.S."/>
            <person name="Moyle L.C."/>
            <person name="Manoli G."/>
            <person name="Bertolini E."/>
            <person name="Kostal V."/>
            <person name="Hawley R.S."/>
            <person name="Takahashi A."/>
            <person name="Jones C.D."/>
            <person name="Price D.K."/>
            <person name="Whiteman N."/>
            <person name="Kopp A."/>
            <person name="Matute D.R."/>
            <person name="Petrov D.A."/>
        </authorList>
    </citation>
    <scope>NUCLEOTIDE SEQUENCE [LARGE SCALE GENOMIC DNA]</scope>
</reference>
<proteinExistence type="predicted"/>